<keyword evidence="2" id="KW-0732">Signal</keyword>
<sequence>MRIPAMLAGAVMALAAMGSVDAKTEEHEKIEVLYETTLNLIHLLVEQGVIKQEVADEMIRKAEQKAKASQQQAREQSGQPQAGEPKKGEVRVTYVPEHIKKEIRDQLREEVVGQAKQERWGNVNATPEWLDRFTLEGDIRLREQADFFGDRNAPAANFQAIGQQIDNTTKDSHHRERIRMRLGINANVTRGVDLGLRLTTGNVNGPAVTGDLMGGSPTSTLQTLGTYNSKFSFVLDQAYLKLSPWDWLTVSGGRFPNPFFVGTVGNIYTGTIGKAPHTIPTAGVVHTDLLWDVDVNFEGLAVNLHPWKKQERTIKPFLNAGIFPLQKINQSETVKAKDKWFYGAQAGVEWAPEGADTKIRLGAAYYDFENISGVRNPNFGDTLFNQTAPLFRQKGNSLFNIDNDGDPTTNLWALASDYKIANATMVADYSRFKPIHVIGTLDYARNVGYDQDRILARTGQNIKPEINAYQARLTVGYPVISERHQWQVLGFYRRSERDSMLDAFTDSNYLLGGTNHKGYTIQGFYGVAHNTWVGLRYMSYDNISGLPLSIDSVNLDLNARF</sequence>
<evidence type="ECO:0000313" key="3">
    <source>
        <dbReference type="EMBL" id="SET09329.1"/>
    </source>
</evidence>
<feature type="region of interest" description="Disordered" evidence="1">
    <location>
        <begin position="63"/>
        <end position="90"/>
    </location>
</feature>
<feature type="compositionally biased region" description="Low complexity" evidence="1">
    <location>
        <begin position="67"/>
        <end position="77"/>
    </location>
</feature>
<dbReference type="InterPro" id="IPR032638">
    <property type="entry name" value="Porin_5"/>
</dbReference>
<name>A0A1I0BRS0_9PROT</name>
<organism evidence="3 4">
    <name type="scientific">Nitrosospira multiformis</name>
    <dbReference type="NCBI Taxonomy" id="1231"/>
    <lineage>
        <taxon>Bacteria</taxon>
        <taxon>Pseudomonadati</taxon>
        <taxon>Pseudomonadota</taxon>
        <taxon>Betaproteobacteria</taxon>
        <taxon>Nitrosomonadales</taxon>
        <taxon>Nitrosomonadaceae</taxon>
        <taxon>Nitrosospira</taxon>
    </lineage>
</organism>
<dbReference type="EMBL" id="FOHI01000003">
    <property type="protein sequence ID" value="SET09329.1"/>
    <property type="molecule type" value="Genomic_DNA"/>
</dbReference>
<dbReference type="SUPFAM" id="SSF56935">
    <property type="entry name" value="Porins"/>
    <property type="match status" value="1"/>
</dbReference>
<evidence type="ECO:0000256" key="2">
    <source>
        <dbReference type="SAM" id="SignalP"/>
    </source>
</evidence>
<accession>A0A1I0BRS0</accession>
<dbReference type="AlphaFoldDB" id="A0A1I0BRS0"/>
<dbReference type="Pfam" id="PF16930">
    <property type="entry name" value="Porin_5"/>
    <property type="match status" value="1"/>
</dbReference>
<dbReference type="Proteomes" id="UP000183339">
    <property type="component" value="Unassembled WGS sequence"/>
</dbReference>
<proteinExistence type="predicted"/>
<dbReference type="RefSeq" id="WP_074706016.1">
    <property type="nucleotide sequence ID" value="NZ_FOHI01000003.1"/>
</dbReference>
<feature type="signal peptide" evidence="2">
    <location>
        <begin position="1"/>
        <end position="22"/>
    </location>
</feature>
<gene>
    <name evidence="3" type="ORF">SAMN05216412_103110</name>
</gene>
<reference evidence="3 4" key="1">
    <citation type="submission" date="2016-10" db="EMBL/GenBank/DDBJ databases">
        <authorList>
            <person name="de Groot N.N."/>
        </authorList>
    </citation>
    <scope>NUCLEOTIDE SEQUENCE [LARGE SCALE GENOMIC DNA]</scope>
    <source>
        <strain evidence="3 4">Nl7</strain>
    </source>
</reference>
<feature type="chain" id="PRO_5010293037" evidence="2">
    <location>
        <begin position="23"/>
        <end position="561"/>
    </location>
</feature>
<evidence type="ECO:0000313" key="4">
    <source>
        <dbReference type="Proteomes" id="UP000183339"/>
    </source>
</evidence>
<dbReference type="OrthoDB" id="5372286at2"/>
<protein>
    <submittedName>
        <fullName evidence="3">Putative porin</fullName>
    </submittedName>
</protein>
<evidence type="ECO:0000256" key="1">
    <source>
        <dbReference type="SAM" id="MobiDB-lite"/>
    </source>
</evidence>